<sequence>MSSSKPSKKVHYSSTTKGGKSSSSHGHSHKGSRDSGVGSSSASDRASLGTSPNESPFNSQEIQFQRHNPTALNEALNAANEKIRELEEKNEMLNALLTESNRENRLLKRERKELLEKVDDLEQDVDDERAINERLRRENIGSPRTSAATTTTANSSATRRGSVVEQRRFSRSNAPTLPPLVPQAPQSSAPNPFTPLSERPAVTYAPASSQVAYAPTTISYAPSPVFTTVAQGPRQSSKKKQVQQVQQQQKQQQQQERMYPNDGNYHPYPV</sequence>
<organism evidence="2 3">
    <name type="scientific">Cudoniella acicularis</name>
    <dbReference type="NCBI Taxonomy" id="354080"/>
    <lineage>
        <taxon>Eukaryota</taxon>
        <taxon>Fungi</taxon>
        <taxon>Dikarya</taxon>
        <taxon>Ascomycota</taxon>
        <taxon>Pezizomycotina</taxon>
        <taxon>Leotiomycetes</taxon>
        <taxon>Helotiales</taxon>
        <taxon>Tricladiaceae</taxon>
        <taxon>Cudoniella</taxon>
    </lineage>
</organism>
<evidence type="ECO:0000256" key="1">
    <source>
        <dbReference type="SAM" id="MobiDB-lite"/>
    </source>
</evidence>
<dbReference type="EMBL" id="JAAMPI010001951">
    <property type="protein sequence ID" value="KAF4621540.1"/>
    <property type="molecule type" value="Genomic_DNA"/>
</dbReference>
<proteinExistence type="predicted"/>
<feature type="region of interest" description="Disordered" evidence="1">
    <location>
        <begin position="1"/>
        <end position="71"/>
    </location>
</feature>
<reference evidence="2 3" key="1">
    <citation type="submission" date="2020-03" db="EMBL/GenBank/DDBJ databases">
        <title>Draft Genome Sequence of Cudoniella acicularis.</title>
        <authorList>
            <person name="Buettner E."/>
            <person name="Kellner H."/>
        </authorList>
    </citation>
    <scope>NUCLEOTIDE SEQUENCE [LARGE SCALE GENOMIC DNA]</scope>
    <source>
        <strain evidence="2 3">DSM 108380</strain>
    </source>
</reference>
<dbReference type="AlphaFoldDB" id="A0A8H4VV73"/>
<feature type="compositionally biased region" description="Polar residues" evidence="1">
    <location>
        <begin position="52"/>
        <end position="70"/>
    </location>
</feature>
<accession>A0A8H4VV73</accession>
<feature type="compositionally biased region" description="Low complexity" evidence="1">
    <location>
        <begin position="34"/>
        <end position="51"/>
    </location>
</feature>
<evidence type="ECO:0000313" key="3">
    <source>
        <dbReference type="Proteomes" id="UP000566819"/>
    </source>
</evidence>
<evidence type="ECO:0000313" key="2">
    <source>
        <dbReference type="EMBL" id="KAF4621540.1"/>
    </source>
</evidence>
<dbReference type="Proteomes" id="UP000566819">
    <property type="component" value="Unassembled WGS sequence"/>
</dbReference>
<name>A0A8H4VV73_9HELO</name>
<feature type="compositionally biased region" description="Basic residues" evidence="1">
    <location>
        <begin position="1"/>
        <end position="11"/>
    </location>
</feature>
<feature type="compositionally biased region" description="Low complexity" evidence="1">
    <location>
        <begin position="242"/>
        <end position="255"/>
    </location>
</feature>
<feature type="compositionally biased region" description="Low complexity" evidence="1">
    <location>
        <begin position="13"/>
        <end position="25"/>
    </location>
</feature>
<dbReference type="OrthoDB" id="3565178at2759"/>
<feature type="region of interest" description="Disordered" evidence="1">
    <location>
        <begin position="134"/>
        <end position="201"/>
    </location>
</feature>
<protein>
    <submittedName>
        <fullName evidence="2">Uncharacterized protein</fullName>
    </submittedName>
</protein>
<comment type="caution">
    <text evidence="2">The sequence shown here is derived from an EMBL/GenBank/DDBJ whole genome shotgun (WGS) entry which is preliminary data.</text>
</comment>
<gene>
    <name evidence="2" type="ORF">G7Y89_g14532</name>
</gene>
<feature type="region of interest" description="Disordered" evidence="1">
    <location>
        <begin position="229"/>
        <end position="270"/>
    </location>
</feature>
<feature type="compositionally biased region" description="Low complexity" evidence="1">
    <location>
        <begin position="144"/>
        <end position="160"/>
    </location>
</feature>
<keyword evidence="3" id="KW-1185">Reference proteome</keyword>